<keyword evidence="1" id="KW-0472">Membrane</keyword>
<organism evidence="2">
    <name type="scientific">viral metagenome</name>
    <dbReference type="NCBI Taxonomy" id="1070528"/>
    <lineage>
        <taxon>unclassified sequences</taxon>
        <taxon>metagenomes</taxon>
        <taxon>organismal metagenomes</taxon>
    </lineage>
</organism>
<protein>
    <submittedName>
        <fullName evidence="2">Uncharacterized protein</fullName>
    </submittedName>
</protein>
<proteinExistence type="predicted"/>
<keyword evidence="1" id="KW-1133">Transmembrane helix</keyword>
<feature type="transmembrane region" description="Helical" evidence="1">
    <location>
        <begin position="6"/>
        <end position="30"/>
    </location>
</feature>
<accession>A0A6C0EY13</accession>
<reference evidence="2" key="1">
    <citation type="journal article" date="2020" name="Nature">
        <title>Giant virus diversity and host interactions through global metagenomics.</title>
        <authorList>
            <person name="Schulz F."/>
            <person name="Roux S."/>
            <person name="Paez-Espino D."/>
            <person name="Jungbluth S."/>
            <person name="Walsh D.A."/>
            <person name="Denef V.J."/>
            <person name="McMahon K.D."/>
            <person name="Konstantinidis K.T."/>
            <person name="Eloe-Fadrosh E.A."/>
            <person name="Kyrpides N.C."/>
            <person name="Woyke T."/>
        </authorList>
    </citation>
    <scope>NUCLEOTIDE SEQUENCE</scope>
    <source>
        <strain evidence="2">GVMAG-M-3300009161-52</strain>
    </source>
</reference>
<evidence type="ECO:0000313" key="2">
    <source>
        <dbReference type="EMBL" id="QHT34007.1"/>
    </source>
</evidence>
<sequence>MKALWIFFILVLFCIYVLFGLYITEGIVLLPQLILTWTIYTILWTTFLNVFILGYFWSVVRTKQGPTGLRGPSGEKGGYGIQGQCSISSSQAYLIQALTQYIDDLYTSKGNKSILDKDTQKFPNTYLNTRLQSMAGSRQYQVIVGNLSNENKPIENIVNYLKSIWKDWFELLYNATDPPGLWFTDEFGDEKTIWTGTSPFDEIQKYDVYYWGITRNFRPLKAEICRSSSTYDSAKMPNKPKTEPRIKVIYSNDYRFLRDDGGSRGNGQHNSGNINWWEAKPVEYDGDTYYPVGQIIQSIDGYRSYMSKSSGITRVGDFQYNSGGTQNGPDRTTILVAGDVVEPEYQLIDHDNGVYQYFGKAPKGYVTMGDYIGGGNIRCVPEDCVEEITNGTLQEGWRNYYNDRIQYVLENPNHNEGRDGNAENAYYNFRVNYQRPFYRLKKSCLEGSKNSPSTKDVQKEFSKLGIGWNGHPYKLEPRYSIFSFLNLVPEGIIVHKGSGRRFYIIHYGGEETNIYNVLSYNARADKFQNALQTNDDNNINKSNSISNFEDQPDTSTSTPILNTYTLSHPNGKTILYDNNTNILSLNKGNELFVDISYNLNEETTNNDNENDNNKKIANNITSAFCKIDDKKVIADKFIKNHKDTIWYINENEEGLAKIYNNNDKYIGYDEDSDNITIVTSDDPRIVSWNINYISE</sequence>
<dbReference type="EMBL" id="MN738982">
    <property type="protein sequence ID" value="QHT34007.1"/>
    <property type="molecule type" value="Genomic_DNA"/>
</dbReference>
<keyword evidence="1" id="KW-0812">Transmembrane</keyword>
<dbReference type="AlphaFoldDB" id="A0A6C0EY13"/>
<feature type="transmembrane region" description="Helical" evidence="1">
    <location>
        <begin position="37"/>
        <end position="57"/>
    </location>
</feature>
<name>A0A6C0EY13_9ZZZZ</name>
<evidence type="ECO:0000256" key="1">
    <source>
        <dbReference type="SAM" id="Phobius"/>
    </source>
</evidence>